<dbReference type="SUPFAM" id="SSF51197">
    <property type="entry name" value="Clavaminate synthase-like"/>
    <property type="match status" value="1"/>
</dbReference>
<gene>
    <name evidence="19" type="ORF">OCU04_005978</name>
</gene>
<dbReference type="GO" id="GO:0005739">
    <property type="term" value="C:mitochondrion"/>
    <property type="evidence" value="ECO:0007669"/>
    <property type="project" value="TreeGrafter"/>
</dbReference>
<evidence type="ECO:0000256" key="9">
    <source>
        <dbReference type="ARBA" id="ARBA00023002"/>
    </source>
</evidence>
<feature type="region of interest" description="Disordered" evidence="16">
    <location>
        <begin position="22"/>
        <end position="77"/>
    </location>
</feature>
<sequence length="588" mass="67240">MYRSILRVQRVSRVASRVASRRCYSSVPEINPEPTLPTKEDGHNTVPHTPGIRNQRDQSTDEPEDKSGPGPFKRLNMVNDVYPSYTRTKGQFLQDTTRGSPKELDNVYPSYKRANSQFILDTTHGPPVPLRKNNRPPNFIRPLLNDGLSAQEKANEESINSTADLGEEIIHPKLGKGYRENLRLLDNGAFMPINFVDGPDSIPRRWLRDNCRCAKCRRPDTMQREVNIFSSDLKVLPNSINRAKHEGLEVTWLDSVGDDAKPDHVTIYPWDWLHKYEVYRNANRFRHDKPILFTAKRGVDDLAEGGGTMPNPDSHQVVLWDSFIGKNPPTVNYDEVMASDTGVGKWTRMIHNYGFCFVDGVPVCPEKTQELLERIAFIRPTHYGGFYDFTSDLTMKDTAYTSEAIGPHTDTTYFTDPAGLQMFHLLSHTEGTGGESLLVDGFWAARSLRNRYKDSLSKIAVPWHASGNDGINITPNRPYPVLTMNTNRAATQIRWNEADRGTIHPGYSQEWYEAAKTFNDRVNDPRLQYWSQLVPGRALIFDNWRVLHGRSEFTGKRRICGGYINRDDYVSRYLNTNFTREQILEKIL</sequence>
<evidence type="ECO:0000256" key="4">
    <source>
        <dbReference type="ARBA" id="ARBA00008654"/>
    </source>
</evidence>
<comment type="function">
    <text evidence="14">Converts trimethyllysine (TML) into hydroxytrimethyllysine (HTML).</text>
</comment>
<evidence type="ECO:0000256" key="16">
    <source>
        <dbReference type="SAM" id="MobiDB-lite"/>
    </source>
</evidence>
<evidence type="ECO:0000256" key="3">
    <source>
        <dbReference type="ARBA" id="ARBA00005022"/>
    </source>
</evidence>
<dbReference type="NCBIfam" id="TIGR02410">
    <property type="entry name" value="carnitine_TMLD"/>
    <property type="match status" value="1"/>
</dbReference>
<name>A0A9X0DK32_9HELO</name>
<evidence type="ECO:0000256" key="13">
    <source>
        <dbReference type="ARBA" id="ARBA00032283"/>
    </source>
</evidence>
<keyword evidence="10" id="KW-0408">Iron</keyword>
<evidence type="ECO:0000256" key="14">
    <source>
        <dbReference type="ARBA" id="ARBA00046008"/>
    </source>
</evidence>
<evidence type="ECO:0000256" key="12">
    <source>
        <dbReference type="ARBA" id="ARBA00031778"/>
    </source>
</evidence>
<evidence type="ECO:0000256" key="10">
    <source>
        <dbReference type="ARBA" id="ARBA00023004"/>
    </source>
</evidence>
<comment type="similarity">
    <text evidence="4">Belongs to the gamma-BBH/TMLD family.</text>
</comment>
<feature type="domain" description="Gamma-butyrobetaine hydroxylase-like N-terminal" evidence="18">
    <location>
        <begin position="185"/>
        <end position="274"/>
    </location>
</feature>
<dbReference type="PANTHER" id="PTHR10696:SF51">
    <property type="entry name" value="TRIMETHYLLYSINE DIOXYGENASE, MITOCHONDRIAL"/>
    <property type="match status" value="1"/>
</dbReference>
<dbReference type="EC" id="1.14.11.8" evidence="5"/>
<dbReference type="EMBL" id="JAPEIS010000006">
    <property type="protein sequence ID" value="KAJ8065280.1"/>
    <property type="molecule type" value="Genomic_DNA"/>
</dbReference>
<keyword evidence="6" id="KW-0479">Metal-binding</keyword>
<comment type="cofactor">
    <cofactor evidence="1">
        <name>Fe(2+)</name>
        <dbReference type="ChEBI" id="CHEBI:29033"/>
    </cofactor>
</comment>
<evidence type="ECO:0000259" key="18">
    <source>
        <dbReference type="Pfam" id="PF06155"/>
    </source>
</evidence>
<accession>A0A9X0DK32</accession>
<keyword evidence="7" id="KW-0124">Carnitine biosynthesis</keyword>
<dbReference type="InterPro" id="IPR050411">
    <property type="entry name" value="AlphaKG_dependent_hydroxylases"/>
</dbReference>
<evidence type="ECO:0000256" key="6">
    <source>
        <dbReference type="ARBA" id="ARBA00022723"/>
    </source>
</evidence>
<keyword evidence="9" id="KW-0560">Oxidoreductase</keyword>
<evidence type="ECO:0000256" key="7">
    <source>
        <dbReference type="ARBA" id="ARBA00022873"/>
    </source>
</evidence>
<dbReference type="PANTHER" id="PTHR10696">
    <property type="entry name" value="GAMMA-BUTYROBETAINE HYDROXYLASE-RELATED"/>
    <property type="match status" value="1"/>
</dbReference>
<evidence type="ECO:0000256" key="1">
    <source>
        <dbReference type="ARBA" id="ARBA00001954"/>
    </source>
</evidence>
<dbReference type="GO" id="GO:0005506">
    <property type="term" value="F:iron ion binding"/>
    <property type="evidence" value="ECO:0007669"/>
    <property type="project" value="InterPro"/>
</dbReference>
<evidence type="ECO:0000313" key="19">
    <source>
        <dbReference type="EMBL" id="KAJ8065280.1"/>
    </source>
</evidence>
<dbReference type="Gene3D" id="3.30.2020.30">
    <property type="match status" value="1"/>
</dbReference>
<comment type="caution">
    <text evidence="19">The sequence shown here is derived from an EMBL/GenBank/DDBJ whole genome shotgun (WGS) entry which is preliminary data.</text>
</comment>
<dbReference type="Pfam" id="PF06155">
    <property type="entry name" value="GBBH-like_N"/>
    <property type="match status" value="1"/>
</dbReference>
<dbReference type="InterPro" id="IPR003819">
    <property type="entry name" value="TauD/TfdA-like"/>
</dbReference>
<dbReference type="InterPro" id="IPR038492">
    <property type="entry name" value="GBBH-like_N_sf"/>
</dbReference>
<dbReference type="Gene3D" id="3.60.130.10">
    <property type="entry name" value="Clavaminate synthase-like"/>
    <property type="match status" value="1"/>
</dbReference>
<evidence type="ECO:0000259" key="17">
    <source>
        <dbReference type="Pfam" id="PF02668"/>
    </source>
</evidence>
<dbReference type="InterPro" id="IPR010376">
    <property type="entry name" value="GBBH-like_N"/>
</dbReference>
<dbReference type="GO" id="GO:0050353">
    <property type="term" value="F:trimethyllysine dioxygenase activity"/>
    <property type="evidence" value="ECO:0007669"/>
    <property type="project" value="UniProtKB-EC"/>
</dbReference>
<evidence type="ECO:0000313" key="20">
    <source>
        <dbReference type="Proteomes" id="UP001152300"/>
    </source>
</evidence>
<evidence type="ECO:0000256" key="15">
    <source>
        <dbReference type="ARBA" id="ARBA00049334"/>
    </source>
</evidence>
<dbReference type="AlphaFoldDB" id="A0A9X0DK32"/>
<dbReference type="InterPro" id="IPR012776">
    <property type="entry name" value="Trimethyllysine_dOase"/>
</dbReference>
<evidence type="ECO:0000256" key="8">
    <source>
        <dbReference type="ARBA" id="ARBA00022964"/>
    </source>
</evidence>
<dbReference type="FunFam" id="3.60.130.10:FF:000001">
    <property type="entry name" value="Trimethyllysine dioxygenase, mitochondrial"/>
    <property type="match status" value="1"/>
</dbReference>
<dbReference type="OrthoDB" id="408743at2759"/>
<comment type="catalytic activity">
    <reaction evidence="15">
        <text>N(6),N(6),N(6)-trimethyl-L-lysine + 2-oxoglutarate + O2 = (3S)-3-hydroxy-N(6),N(6),N(6)-trimethyl-L-lysine + succinate + CO2</text>
        <dbReference type="Rhea" id="RHEA:14181"/>
        <dbReference type="ChEBI" id="CHEBI:15379"/>
        <dbReference type="ChEBI" id="CHEBI:16526"/>
        <dbReference type="ChEBI" id="CHEBI:16810"/>
        <dbReference type="ChEBI" id="CHEBI:30031"/>
        <dbReference type="ChEBI" id="CHEBI:58100"/>
        <dbReference type="ChEBI" id="CHEBI:141499"/>
        <dbReference type="EC" id="1.14.11.8"/>
    </reaction>
</comment>
<feature type="domain" description="TauD/TfdA-like" evidence="17">
    <location>
        <begin position="324"/>
        <end position="562"/>
    </location>
</feature>
<protein>
    <recommendedName>
        <fullName evidence="5">trimethyllysine dioxygenase</fullName>
        <ecNumber evidence="5">1.14.11.8</ecNumber>
    </recommendedName>
    <alternativeName>
        <fullName evidence="12">Epsilon-trimethyllysine 2-oxoglutarate dioxygenase</fullName>
    </alternativeName>
    <alternativeName>
        <fullName evidence="11">TML hydroxylase</fullName>
    </alternativeName>
    <alternativeName>
        <fullName evidence="13">TML-alpha-ketoglutarate dioxygenase</fullName>
    </alternativeName>
</protein>
<keyword evidence="8" id="KW-0223">Dioxygenase</keyword>
<dbReference type="InterPro" id="IPR042098">
    <property type="entry name" value="TauD-like_sf"/>
</dbReference>
<dbReference type="CDD" id="cd00250">
    <property type="entry name" value="CAS_like"/>
    <property type="match status" value="1"/>
</dbReference>
<proteinExistence type="inferred from homology"/>
<evidence type="ECO:0000256" key="11">
    <source>
        <dbReference type="ARBA" id="ARBA00030363"/>
    </source>
</evidence>
<evidence type="ECO:0000256" key="2">
    <source>
        <dbReference type="ARBA" id="ARBA00001961"/>
    </source>
</evidence>
<organism evidence="19 20">
    <name type="scientific">Sclerotinia nivalis</name>
    <dbReference type="NCBI Taxonomy" id="352851"/>
    <lineage>
        <taxon>Eukaryota</taxon>
        <taxon>Fungi</taxon>
        <taxon>Dikarya</taxon>
        <taxon>Ascomycota</taxon>
        <taxon>Pezizomycotina</taxon>
        <taxon>Leotiomycetes</taxon>
        <taxon>Helotiales</taxon>
        <taxon>Sclerotiniaceae</taxon>
        <taxon>Sclerotinia</taxon>
    </lineage>
</organism>
<evidence type="ECO:0000256" key="5">
    <source>
        <dbReference type="ARBA" id="ARBA00012267"/>
    </source>
</evidence>
<comment type="pathway">
    <text evidence="3">Amine and polyamine biosynthesis; carnitine biosynthesis.</text>
</comment>
<dbReference type="Pfam" id="PF02668">
    <property type="entry name" value="TauD"/>
    <property type="match status" value="1"/>
</dbReference>
<dbReference type="Proteomes" id="UP001152300">
    <property type="component" value="Unassembled WGS sequence"/>
</dbReference>
<comment type="cofactor">
    <cofactor evidence="2">
        <name>L-ascorbate</name>
        <dbReference type="ChEBI" id="CHEBI:38290"/>
    </cofactor>
</comment>
<keyword evidence="20" id="KW-1185">Reference proteome</keyword>
<reference evidence="19" key="1">
    <citation type="submission" date="2022-11" db="EMBL/GenBank/DDBJ databases">
        <title>Genome Resource of Sclerotinia nivalis Strain SnTB1, a Plant Pathogen Isolated from American Ginseng.</title>
        <authorList>
            <person name="Fan S."/>
        </authorList>
    </citation>
    <scope>NUCLEOTIDE SEQUENCE</scope>
    <source>
        <strain evidence="19">SnTB1</strain>
    </source>
</reference>
<dbReference type="GO" id="GO:0045329">
    <property type="term" value="P:carnitine biosynthetic process"/>
    <property type="evidence" value="ECO:0007669"/>
    <property type="project" value="UniProtKB-KW"/>
</dbReference>